<organism evidence="1 2">
    <name type="scientific">Aaosphaeria arxii CBS 175.79</name>
    <dbReference type="NCBI Taxonomy" id="1450172"/>
    <lineage>
        <taxon>Eukaryota</taxon>
        <taxon>Fungi</taxon>
        <taxon>Dikarya</taxon>
        <taxon>Ascomycota</taxon>
        <taxon>Pezizomycotina</taxon>
        <taxon>Dothideomycetes</taxon>
        <taxon>Pleosporomycetidae</taxon>
        <taxon>Pleosporales</taxon>
        <taxon>Pleosporales incertae sedis</taxon>
        <taxon>Aaosphaeria</taxon>
    </lineage>
</organism>
<protein>
    <submittedName>
        <fullName evidence="1">Uncharacterized protein</fullName>
    </submittedName>
</protein>
<dbReference type="EMBL" id="ML978068">
    <property type="protein sequence ID" value="KAF2016828.1"/>
    <property type="molecule type" value="Genomic_DNA"/>
</dbReference>
<keyword evidence="2" id="KW-1185">Reference proteome</keyword>
<dbReference type="GeneID" id="54284725"/>
<name>A0A6A5XU32_9PLEO</name>
<proteinExistence type="predicted"/>
<dbReference type="Proteomes" id="UP000799778">
    <property type="component" value="Unassembled WGS sequence"/>
</dbReference>
<evidence type="ECO:0000313" key="1">
    <source>
        <dbReference type="EMBL" id="KAF2016828.1"/>
    </source>
</evidence>
<dbReference type="AlphaFoldDB" id="A0A6A5XU32"/>
<accession>A0A6A5XU32</accession>
<dbReference type="RefSeq" id="XP_033385167.1">
    <property type="nucleotide sequence ID" value="XM_033527328.1"/>
</dbReference>
<evidence type="ECO:0000313" key="2">
    <source>
        <dbReference type="Proteomes" id="UP000799778"/>
    </source>
</evidence>
<reference evidence="1" key="1">
    <citation type="journal article" date="2020" name="Stud. Mycol.">
        <title>101 Dothideomycetes genomes: a test case for predicting lifestyles and emergence of pathogens.</title>
        <authorList>
            <person name="Haridas S."/>
            <person name="Albert R."/>
            <person name="Binder M."/>
            <person name="Bloem J."/>
            <person name="Labutti K."/>
            <person name="Salamov A."/>
            <person name="Andreopoulos B."/>
            <person name="Baker S."/>
            <person name="Barry K."/>
            <person name="Bills G."/>
            <person name="Bluhm B."/>
            <person name="Cannon C."/>
            <person name="Castanera R."/>
            <person name="Culley D."/>
            <person name="Daum C."/>
            <person name="Ezra D."/>
            <person name="Gonzalez J."/>
            <person name="Henrissat B."/>
            <person name="Kuo A."/>
            <person name="Liang C."/>
            <person name="Lipzen A."/>
            <person name="Lutzoni F."/>
            <person name="Magnuson J."/>
            <person name="Mondo S."/>
            <person name="Nolan M."/>
            <person name="Ohm R."/>
            <person name="Pangilinan J."/>
            <person name="Park H.-J."/>
            <person name="Ramirez L."/>
            <person name="Alfaro M."/>
            <person name="Sun H."/>
            <person name="Tritt A."/>
            <person name="Yoshinaga Y."/>
            <person name="Zwiers L.-H."/>
            <person name="Turgeon B."/>
            <person name="Goodwin S."/>
            <person name="Spatafora J."/>
            <person name="Crous P."/>
            <person name="Grigoriev I."/>
        </authorList>
    </citation>
    <scope>NUCLEOTIDE SEQUENCE</scope>
    <source>
        <strain evidence="1">CBS 175.79</strain>
    </source>
</reference>
<gene>
    <name evidence="1" type="ORF">BU24DRAFT_419891</name>
</gene>
<dbReference type="OrthoDB" id="3506906at2759"/>
<sequence>MTSIIGSDLSLFTRFFDNGRAAIAGSAVDRIVGSKRVGQLSAVIGNRACDSALQINGHIIDTINNFNPKYIIIHCDSLVLRPDTGTRVVPFVHVEPRNLSLVNRPVTRNTVSSAEISTLRKQKQNVTIISNATGEPATFCVLFPQRVQDNFISLEIVTRLGLKAHYDTASVRSIVWEPKRLFSTGDLVDLSFLMPGSNKRMTRRFHVVEGCPFDMLLGPVATGLSLT</sequence>